<dbReference type="InterPro" id="IPR036271">
    <property type="entry name" value="Tet_transcr_reg_TetR-rel_C_sf"/>
</dbReference>
<reference evidence="6 7" key="1">
    <citation type="submission" date="2018-10" db="EMBL/GenBank/DDBJ databases">
        <title>Sequencing the genomes of 1000 actinobacteria strains.</title>
        <authorList>
            <person name="Klenk H.-P."/>
        </authorList>
    </citation>
    <scope>NUCLEOTIDE SEQUENCE [LARGE SCALE GENOMIC DNA]</scope>
    <source>
        <strain evidence="6 7">DSM 45119</strain>
    </source>
</reference>
<dbReference type="RefSeq" id="WP_093155259.1">
    <property type="nucleotide sequence ID" value="NZ_FOUP01000008.1"/>
</dbReference>
<dbReference type="InterPro" id="IPR011075">
    <property type="entry name" value="TetR_C"/>
</dbReference>
<feature type="domain" description="HTH tetR-type" evidence="5">
    <location>
        <begin position="19"/>
        <end position="79"/>
    </location>
</feature>
<evidence type="ECO:0000256" key="3">
    <source>
        <dbReference type="ARBA" id="ARBA00023163"/>
    </source>
</evidence>
<dbReference type="PANTHER" id="PTHR30055:SF230">
    <property type="entry name" value="TRANSCRIPTIONAL REGULATORY PROTEIN (PROBABLY TETR-FAMILY)-RELATED"/>
    <property type="match status" value="1"/>
</dbReference>
<evidence type="ECO:0000259" key="5">
    <source>
        <dbReference type="PROSITE" id="PS50977"/>
    </source>
</evidence>
<keyword evidence="3" id="KW-0804">Transcription</keyword>
<evidence type="ECO:0000256" key="4">
    <source>
        <dbReference type="PROSITE-ProRule" id="PRU00335"/>
    </source>
</evidence>
<organism evidence="6 7">
    <name type="scientific">Saccharopolyspora antimicrobica</name>
    <dbReference type="NCBI Taxonomy" id="455193"/>
    <lineage>
        <taxon>Bacteria</taxon>
        <taxon>Bacillati</taxon>
        <taxon>Actinomycetota</taxon>
        <taxon>Actinomycetes</taxon>
        <taxon>Pseudonocardiales</taxon>
        <taxon>Pseudonocardiaceae</taxon>
        <taxon>Saccharopolyspora</taxon>
    </lineage>
</organism>
<dbReference type="Proteomes" id="UP000270697">
    <property type="component" value="Unassembled WGS sequence"/>
</dbReference>
<evidence type="ECO:0000313" key="6">
    <source>
        <dbReference type="EMBL" id="RKT85039.1"/>
    </source>
</evidence>
<name>A0ABX9TDP1_9PSEU</name>
<accession>A0ABX9TDP1</accession>
<keyword evidence="2 4" id="KW-0238">DNA-binding</keyword>
<protein>
    <submittedName>
        <fullName evidence="6">TetR family transcriptional regulator</fullName>
    </submittedName>
</protein>
<keyword evidence="1" id="KW-0805">Transcription regulation</keyword>
<evidence type="ECO:0000256" key="2">
    <source>
        <dbReference type="ARBA" id="ARBA00023125"/>
    </source>
</evidence>
<proteinExistence type="predicted"/>
<dbReference type="Gene3D" id="1.10.357.10">
    <property type="entry name" value="Tetracycline Repressor, domain 2"/>
    <property type="match status" value="1"/>
</dbReference>
<dbReference type="Pfam" id="PF16859">
    <property type="entry name" value="TetR_C_11"/>
    <property type="match status" value="1"/>
</dbReference>
<evidence type="ECO:0000313" key="7">
    <source>
        <dbReference type="Proteomes" id="UP000270697"/>
    </source>
</evidence>
<dbReference type="SUPFAM" id="SSF48498">
    <property type="entry name" value="Tetracyclin repressor-like, C-terminal domain"/>
    <property type="match status" value="1"/>
</dbReference>
<dbReference type="EMBL" id="RBXX01000002">
    <property type="protein sequence ID" value="RKT85039.1"/>
    <property type="molecule type" value="Genomic_DNA"/>
</dbReference>
<dbReference type="Gene3D" id="1.10.10.60">
    <property type="entry name" value="Homeodomain-like"/>
    <property type="match status" value="1"/>
</dbReference>
<comment type="caution">
    <text evidence="6">The sequence shown here is derived from an EMBL/GenBank/DDBJ whole genome shotgun (WGS) entry which is preliminary data.</text>
</comment>
<dbReference type="PANTHER" id="PTHR30055">
    <property type="entry name" value="HTH-TYPE TRANSCRIPTIONAL REGULATOR RUTR"/>
    <property type="match status" value="1"/>
</dbReference>
<evidence type="ECO:0000256" key="1">
    <source>
        <dbReference type="ARBA" id="ARBA00023015"/>
    </source>
</evidence>
<dbReference type="SUPFAM" id="SSF46689">
    <property type="entry name" value="Homeodomain-like"/>
    <property type="match status" value="1"/>
</dbReference>
<feature type="DNA-binding region" description="H-T-H motif" evidence="4">
    <location>
        <begin position="42"/>
        <end position="61"/>
    </location>
</feature>
<dbReference type="PRINTS" id="PR00455">
    <property type="entry name" value="HTHTETR"/>
</dbReference>
<dbReference type="Pfam" id="PF00440">
    <property type="entry name" value="TetR_N"/>
    <property type="match status" value="1"/>
</dbReference>
<dbReference type="PROSITE" id="PS50977">
    <property type="entry name" value="HTH_TETR_2"/>
    <property type="match status" value="1"/>
</dbReference>
<dbReference type="InterPro" id="IPR001647">
    <property type="entry name" value="HTH_TetR"/>
</dbReference>
<dbReference type="InterPro" id="IPR009057">
    <property type="entry name" value="Homeodomain-like_sf"/>
</dbReference>
<dbReference type="InterPro" id="IPR050109">
    <property type="entry name" value="HTH-type_TetR-like_transc_reg"/>
</dbReference>
<gene>
    <name evidence="6" type="ORF">ATL45_3375</name>
</gene>
<keyword evidence="7" id="KW-1185">Reference proteome</keyword>
<sequence length="206" mass="22412">MSSNDEAPAARSPGRPRSAAVDEAILGAAIDLLVEQGVGQVSIKQVAQRAGVTRDAVYRRFPDLTALLVRAVEWEYRDAEPVEWPDLDSMIAGLAGQLSRPRDRKLFRRLYAAVDDFPALLHAYAEAHGRRRVEAALAALARAQRLGELPPHADPVVLQQVLAGAAVHYVSVNPDDSGEEAIRAYFAEVLQQVGYRPASEGEHGDE</sequence>